<evidence type="ECO:0000313" key="8">
    <source>
        <dbReference type="EMBL" id="KHQ55156.1"/>
    </source>
</evidence>
<feature type="signal peptide" evidence="6">
    <location>
        <begin position="1"/>
        <end position="19"/>
    </location>
</feature>
<dbReference type="Pfam" id="PF13365">
    <property type="entry name" value="Trypsin_2"/>
    <property type="match status" value="1"/>
</dbReference>
<dbReference type="InterPro" id="IPR011990">
    <property type="entry name" value="TPR-like_helical_dom_sf"/>
</dbReference>
<evidence type="ECO:0000256" key="3">
    <source>
        <dbReference type="ARBA" id="ARBA00022729"/>
    </source>
</evidence>
<keyword evidence="2 6" id="KW-0645">Protease</keyword>
<evidence type="ECO:0000256" key="5">
    <source>
        <dbReference type="ARBA" id="ARBA00022825"/>
    </source>
</evidence>
<dbReference type="InterPro" id="IPR009003">
    <property type="entry name" value="Peptidase_S1_PA"/>
</dbReference>
<evidence type="ECO:0000313" key="9">
    <source>
        <dbReference type="Proteomes" id="UP000030960"/>
    </source>
</evidence>
<evidence type="ECO:0000256" key="7">
    <source>
        <dbReference type="SAM" id="MobiDB-lite"/>
    </source>
</evidence>
<dbReference type="Proteomes" id="UP000030960">
    <property type="component" value="Unassembled WGS sequence"/>
</dbReference>
<evidence type="ECO:0000256" key="1">
    <source>
        <dbReference type="ARBA" id="ARBA00008764"/>
    </source>
</evidence>
<keyword evidence="4 6" id="KW-0378">Hydrolase</keyword>
<dbReference type="AlphaFoldDB" id="A0A0B3SEM3"/>
<dbReference type="SUPFAM" id="SSF81901">
    <property type="entry name" value="HCP-like"/>
    <property type="match status" value="2"/>
</dbReference>
<name>A0A0B3SEM3_9RHOB</name>
<dbReference type="Gene3D" id="2.40.10.10">
    <property type="entry name" value="Trypsin-like serine proteases"/>
    <property type="match status" value="2"/>
</dbReference>
<evidence type="ECO:0000256" key="6">
    <source>
        <dbReference type="RuleBase" id="RU004296"/>
    </source>
</evidence>
<dbReference type="RefSeq" id="WP_052244206.1">
    <property type="nucleotide sequence ID" value="NZ_JSUQ01000001.1"/>
</dbReference>
<dbReference type="SMART" id="SM00671">
    <property type="entry name" value="SEL1"/>
    <property type="match status" value="6"/>
</dbReference>
<proteinExistence type="inferred from homology"/>
<feature type="compositionally biased region" description="Basic and acidic residues" evidence="7">
    <location>
        <begin position="685"/>
        <end position="695"/>
    </location>
</feature>
<keyword evidence="9" id="KW-1185">Reference proteome</keyword>
<dbReference type="Gene3D" id="1.25.40.10">
    <property type="entry name" value="Tetratricopeptide repeat domain"/>
    <property type="match status" value="1"/>
</dbReference>
<dbReference type="InterPro" id="IPR008256">
    <property type="entry name" value="Peptidase_S1B"/>
</dbReference>
<reference evidence="8 9" key="1">
    <citation type="submission" date="2014-10" db="EMBL/GenBank/DDBJ databases">
        <title>Genome sequence of Ponticoccus sp. strain UMTAT08 isolated from clonal culture of toxic dinoflagellate Alexandrium tamiyavanichii.</title>
        <authorList>
            <person name="Gan H.Y."/>
            <person name="Muhd D.-D."/>
            <person name="Mohd Noor M.E."/>
            <person name="Yeong Y.S."/>
            <person name="Usup G."/>
        </authorList>
    </citation>
    <scope>NUCLEOTIDE SEQUENCE [LARGE SCALE GENOMIC DNA]</scope>
    <source>
        <strain evidence="8 9">UMTAT08</strain>
    </source>
</reference>
<evidence type="ECO:0000256" key="2">
    <source>
        <dbReference type="ARBA" id="ARBA00022670"/>
    </source>
</evidence>
<organism evidence="8 9">
    <name type="scientific">Mameliella alba</name>
    <dbReference type="NCBI Taxonomy" id="561184"/>
    <lineage>
        <taxon>Bacteria</taxon>
        <taxon>Pseudomonadati</taxon>
        <taxon>Pseudomonadota</taxon>
        <taxon>Alphaproteobacteria</taxon>
        <taxon>Rhodobacterales</taxon>
        <taxon>Roseobacteraceae</taxon>
        <taxon>Mameliella</taxon>
    </lineage>
</organism>
<dbReference type="GO" id="GO:0008236">
    <property type="term" value="F:serine-type peptidase activity"/>
    <property type="evidence" value="ECO:0007669"/>
    <property type="project" value="UniProtKB-KW"/>
</dbReference>
<dbReference type="OrthoDB" id="5321503at2"/>
<feature type="region of interest" description="Disordered" evidence="7">
    <location>
        <begin position="674"/>
        <end position="695"/>
    </location>
</feature>
<keyword evidence="3 6" id="KW-0732">Signal</keyword>
<dbReference type="EMBL" id="JSUQ01000001">
    <property type="protein sequence ID" value="KHQ55156.1"/>
    <property type="molecule type" value="Genomic_DNA"/>
</dbReference>
<dbReference type="SUPFAM" id="SSF50494">
    <property type="entry name" value="Trypsin-like serine proteases"/>
    <property type="match status" value="1"/>
</dbReference>
<gene>
    <name evidence="8" type="ORF">OA50_00192</name>
</gene>
<accession>A0A0B3SEM3</accession>
<dbReference type="PANTHER" id="PTHR11102:SF160">
    <property type="entry name" value="ERAD-ASSOCIATED E3 UBIQUITIN-PROTEIN LIGASE COMPONENT HRD3"/>
    <property type="match status" value="1"/>
</dbReference>
<comment type="caution">
    <text evidence="8">The sequence shown here is derived from an EMBL/GenBank/DDBJ whole genome shotgun (WGS) entry which is preliminary data.</text>
</comment>
<dbReference type="EC" id="3.4.21.-" evidence="6"/>
<dbReference type="PANTHER" id="PTHR11102">
    <property type="entry name" value="SEL-1-LIKE PROTEIN"/>
    <property type="match status" value="1"/>
</dbReference>
<comment type="similarity">
    <text evidence="1 6">Belongs to the peptidase S1B family.</text>
</comment>
<dbReference type="Pfam" id="PF08238">
    <property type="entry name" value="Sel1"/>
    <property type="match status" value="6"/>
</dbReference>
<dbReference type="GO" id="GO:0006508">
    <property type="term" value="P:proteolysis"/>
    <property type="evidence" value="ECO:0007669"/>
    <property type="project" value="UniProtKB-KW"/>
</dbReference>
<dbReference type="InterPro" id="IPR006597">
    <property type="entry name" value="Sel1-like"/>
</dbReference>
<dbReference type="PRINTS" id="PR00839">
    <property type="entry name" value="V8PROTEASE"/>
</dbReference>
<sequence>MFRRLTIAAALLLATPLAAQQDRLLGFDLDSFGKTVLSRKQFGSDVIPEAAYGAYNNEFISAYSSQSVFARIGRSVGRLDVATDKGVFPCTAFLVGDDILMTNHHCVPGILDDSRAEAKSIVGVRFVMGYTQEGVTEGTSSFLVDPVPVETSKPLDYTLLRILGDTPGRDFGTLELAAVTPHDNDPYWIIGHPMGEAQRISREKCRANAPALSDNKLLHTCDTMPGNSGSPVIDAGTRQVVGLHHAGSANNSVNYAIPMAAILAASNLLSPAKGSGGPDNAEGRALTRLSDALLIDDDDDRRIALESLVSEAPGTSAARTAARLLAALQPAPPPPPTLAERMAADADVQACDRLAGDRFHPDRAAGLMRSDGTVFEAMDASAAIAACQRALDSFPAHPRMTAFLAEAFSAAERYDEAFSAYKAAADTGDAVGQAGLGVAYLWGLGTPKNQNKALEMFEKSAEQGHPIAKTGLGVIYQHGQGVPADPDRALTLYREGAEAGYHGAQDQLGDLYLAGTIVDQSDETAAYWFARAAEQGNAAAQFNLALLYENGRGVDKSMTTAARWYTAAAEQDHAEAQQALGTLYMTGTGVTASNATAIGWYRKAAAQGDPVSLASLAWMTENGRGTSKDPAEAARLYIEALRAGSDGPVTRDTADWPRDTARALQEALARAGVYQGPTDGRIGPRTREAMRSLLP</sequence>
<protein>
    <recommendedName>
        <fullName evidence="6">Serine protease</fullName>
        <ecNumber evidence="6">3.4.21.-</ecNumber>
    </recommendedName>
</protein>
<dbReference type="STRING" id="561184.SAMN05216376_103196"/>
<feature type="chain" id="PRO_5006986266" description="Serine protease" evidence="6">
    <location>
        <begin position="20"/>
        <end position="695"/>
    </location>
</feature>
<evidence type="ECO:0000256" key="4">
    <source>
        <dbReference type="ARBA" id="ARBA00022801"/>
    </source>
</evidence>
<dbReference type="InterPro" id="IPR043504">
    <property type="entry name" value="Peptidase_S1_PA_chymotrypsin"/>
</dbReference>
<dbReference type="InterPro" id="IPR050767">
    <property type="entry name" value="Sel1_AlgK"/>
</dbReference>
<keyword evidence="5 6" id="KW-0720">Serine protease</keyword>